<evidence type="ECO:0000256" key="2">
    <source>
        <dbReference type="PROSITE-ProRule" id="PRU00708"/>
    </source>
</evidence>
<dbReference type="Pfam" id="PF13041">
    <property type="entry name" value="PPR_2"/>
    <property type="match status" value="2"/>
</dbReference>
<dbReference type="Pfam" id="PF01535">
    <property type="entry name" value="PPR"/>
    <property type="match status" value="1"/>
</dbReference>
<dbReference type="AlphaFoldDB" id="A0AAV1E1G9"/>
<evidence type="ECO:0000313" key="4">
    <source>
        <dbReference type="Proteomes" id="UP001161247"/>
    </source>
</evidence>
<protein>
    <submittedName>
        <fullName evidence="3">OLC1v1013338C1</fullName>
    </submittedName>
</protein>
<feature type="repeat" description="PPR" evidence="2">
    <location>
        <begin position="30"/>
        <end position="65"/>
    </location>
</feature>
<dbReference type="PANTHER" id="PTHR45613:SF207">
    <property type="entry name" value="OS08G0300700 PROTEIN"/>
    <property type="match status" value="1"/>
</dbReference>
<proteinExistence type="predicted"/>
<feature type="repeat" description="PPR" evidence="2">
    <location>
        <begin position="100"/>
        <end position="134"/>
    </location>
</feature>
<dbReference type="PROSITE" id="PS51375">
    <property type="entry name" value="PPR"/>
    <property type="match status" value="6"/>
</dbReference>
<feature type="repeat" description="PPR" evidence="2">
    <location>
        <begin position="135"/>
        <end position="169"/>
    </location>
</feature>
<sequence length="355" mass="40717">MVIYSYCLKGELIMALSILRGMLKRGFVPDVVTFITLIDGFFRQEEYGQAQELFGKIFKRKLCVPNVIMCETIIDRLLKAENRKIAMLALDMENIGIKANIIIHNSKINYMCRHKMMDEALAHFRDMIQKGIAANAVAFGSLIHGFLLLGKSDMARIVWKEMVSYGIKPNVPMYNIIMDWVSRDALRENGQEIAVKLFETMVEQGKSPTLISYNSLMYGYSIQGEVREARRIFDSMVAKGIEPHAWSYNTLMGWYFLVSNHEEDLQLFEDMQVKCVTATVSTLNILLQGLFEYDLIDQAKELSKEIGTQADVFTYSVFMKGLCKVEEIDNAMDMLHKLEIKGVEIFTLSRKSWLV</sequence>
<dbReference type="EMBL" id="OX459124">
    <property type="protein sequence ID" value="CAI9112844.1"/>
    <property type="molecule type" value="Genomic_DNA"/>
</dbReference>
<evidence type="ECO:0000313" key="3">
    <source>
        <dbReference type="EMBL" id="CAI9112844.1"/>
    </source>
</evidence>
<dbReference type="InterPro" id="IPR011990">
    <property type="entry name" value="TPR-like_helical_dom_sf"/>
</dbReference>
<evidence type="ECO:0000256" key="1">
    <source>
        <dbReference type="ARBA" id="ARBA00022737"/>
    </source>
</evidence>
<dbReference type="Proteomes" id="UP001161247">
    <property type="component" value="Chromosome 7"/>
</dbReference>
<name>A0AAV1E1G9_OLDCO</name>
<dbReference type="NCBIfam" id="TIGR00756">
    <property type="entry name" value="PPR"/>
    <property type="match status" value="5"/>
</dbReference>
<dbReference type="Pfam" id="PF13812">
    <property type="entry name" value="PPR_3"/>
    <property type="match status" value="1"/>
</dbReference>
<keyword evidence="1" id="KW-0677">Repeat</keyword>
<gene>
    <name evidence="3" type="ORF">OLC1_LOCUS19960</name>
</gene>
<organism evidence="3 4">
    <name type="scientific">Oldenlandia corymbosa var. corymbosa</name>
    <dbReference type="NCBI Taxonomy" id="529605"/>
    <lineage>
        <taxon>Eukaryota</taxon>
        <taxon>Viridiplantae</taxon>
        <taxon>Streptophyta</taxon>
        <taxon>Embryophyta</taxon>
        <taxon>Tracheophyta</taxon>
        <taxon>Spermatophyta</taxon>
        <taxon>Magnoliopsida</taxon>
        <taxon>eudicotyledons</taxon>
        <taxon>Gunneridae</taxon>
        <taxon>Pentapetalae</taxon>
        <taxon>asterids</taxon>
        <taxon>lamiids</taxon>
        <taxon>Gentianales</taxon>
        <taxon>Rubiaceae</taxon>
        <taxon>Rubioideae</taxon>
        <taxon>Spermacoceae</taxon>
        <taxon>Hedyotis-Oldenlandia complex</taxon>
        <taxon>Oldenlandia</taxon>
    </lineage>
</organism>
<dbReference type="Gene3D" id="1.25.40.10">
    <property type="entry name" value="Tetratricopeptide repeat domain"/>
    <property type="match status" value="3"/>
</dbReference>
<dbReference type="InterPro" id="IPR002885">
    <property type="entry name" value="PPR_rpt"/>
</dbReference>
<feature type="repeat" description="PPR" evidence="2">
    <location>
        <begin position="209"/>
        <end position="243"/>
    </location>
</feature>
<accession>A0AAV1E1G9</accession>
<keyword evidence="4" id="KW-1185">Reference proteome</keyword>
<dbReference type="PANTHER" id="PTHR45613">
    <property type="entry name" value="PENTATRICOPEPTIDE REPEAT-CONTAINING PROTEIN"/>
    <property type="match status" value="1"/>
</dbReference>
<feature type="repeat" description="PPR" evidence="2">
    <location>
        <begin position="1"/>
        <end position="29"/>
    </location>
</feature>
<reference evidence="3" key="1">
    <citation type="submission" date="2023-03" db="EMBL/GenBank/DDBJ databases">
        <authorList>
            <person name="Julca I."/>
        </authorList>
    </citation>
    <scope>NUCLEOTIDE SEQUENCE</scope>
</reference>
<feature type="repeat" description="PPR" evidence="2">
    <location>
        <begin position="311"/>
        <end position="345"/>
    </location>
</feature>